<evidence type="ECO:0000256" key="1">
    <source>
        <dbReference type="SAM" id="MobiDB-lite"/>
    </source>
</evidence>
<sequence length="372" mass="40078">MKRSFRSLEVDQFMTMEKIAAIQCHYAYANQASGHCLGSLPKIETINKENPSSALMFADVNVKTRSSLTVHSCGGGEIPPDASVMDILYDYEIQVPSTERIEHILPGLKQELLNDIISSKACSSVATRNLRAAGHDSHLLGIISTRGSDVIDDEKRTCSTTTSEECVPVIGYLAAVLVGDSPPEMFATIRQDLMQGIKLSLDSRHVVFVRGHDDVIPLKKPTILSGGDQSTRPNTSMVAGIVAALLIAAIFCAVVLFVKRRYHSNEIQGAQAVETDSTLDKDALSGSDTASNSSGSVKEYSTLDKDVLSGSDTASNSSGSVKEFSTNQDIFASNGGVNFILLDNPEDDYEIESDDEGAFETKPNTEEETVEA</sequence>
<dbReference type="AlphaFoldDB" id="K0R4B8"/>
<dbReference type="EMBL" id="AGNL01047730">
    <property type="protein sequence ID" value="EJK46484.1"/>
    <property type="molecule type" value="Genomic_DNA"/>
</dbReference>
<keyword evidence="2" id="KW-0812">Transmembrane</keyword>
<evidence type="ECO:0000313" key="3">
    <source>
        <dbReference type="EMBL" id="EJK46484.1"/>
    </source>
</evidence>
<feature type="region of interest" description="Disordered" evidence="1">
    <location>
        <begin position="344"/>
        <end position="372"/>
    </location>
</feature>
<gene>
    <name evidence="3" type="ORF">THAOC_34844</name>
</gene>
<keyword evidence="2" id="KW-0472">Membrane</keyword>
<feature type="compositionally biased region" description="Acidic residues" evidence="1">
    <location>
        <begin position="344"/>
        <end position="358"/>
    </location>
</feature>
<keyword evidence="4" id="KW-1185">Reference proteome</keyword>
<comment type="caution">
    <text evidence="3">The sequence shown here is derived from an EMBL/GenBank/DDBJ whole genome shotgun (WGS) entry which is preliminary data.</text>
</comment>
<evidence type="ECO:0000256" key="2">
    <source>
        <dbReference type="SAM" id="Phobius"/>
    </source>
</evidence>
<name>K0R4B8_THAOC</name>
<keyword evidence="2" id="KW-1133">Transmembrane helix</keyword>
<dbReference type="Proteomes" id="UP000266841">
    <property type="component" value="Unassembled WGS sequence"/>
</dbReference>
<accession>K0R4B8</accession>
<feature type="region of interest" description="Disordered" evidence="1">
    <location>
        <begin position="276"/>
        <end position="297"/>
    </location>
</feature>
<organism evidence="3 4">
    <name type="scientific">Thalassiosira oceanica</name>
    <name type="common">Marine diatom</name>
    <dbReference type="NCBI Taxonomy" id="159749"/>
    <lineage>
        <taxon>Eukaryota</taxon>
        <taxon>Sar</taxon>
        <taxon>Stramenopiles</taxon>
        <taxon>Ochrophyta</taxon>
        <taxon>Bacillariophyta</taxon>
        <taxon>Coscinodiscophyceae</taxon>
        <taxon>Thalassiosirophycidae</taxon>
        <taxon>Thalassiosirales</taxon>
        <taxon>Thalassiosiraceae</taxon>
        <taxon>Thalassiosira</taxon>
    </lineage>
</organism>
<reference evidence="3 4" key="1">
    <citation type="journal article" date="2012" name="Genome Biol.">
        <title>Genome and low-iron response of an oceanic diatom adapted to chronic iron limitation.</title>
        <authorList>
            <person name="Lommer M."/>
            <person name="Specht M."/>
            <person name="Roy A.S."/>
            <person name="Kraemer L."/>
            <person name="Andreson R."/>
            <person name="Gutowska M.A."/>
            <person name="Wolf J."/>
            <person name="Bergner S.V."/>
            <person name="Schilhabel M.B."/>
            <person name="Klostermeier U.C."/>
            <person name="Beiko R.G."/>
            <person name="Rosenstiel P."/>
            <person name="Hippler M."/>
            <person name="Laroche J."/>
        </authorList>
    </citation>
    <scope>NUCLEOTIDE SEQUENCE [LARGE SCALE GENOMIC DNA]</scope>
    <source>
        <strain evidence="3 4">CCMP1005</strain>
    </source>
</reference>
<feature type="transmembrane region" description="Helical" evidence="2">
    <location>
        <begin position="237"/>
        <end position="258"/>
    </location>
</feature>
<protein>
    <submittedName>
        <fullName evidence="3">Uncharacterized protein</fullName>
    </submittedName>
</protein>
<proteinExistence type="predicted"/>
<evidence type="ECO:0000313" key="4">
    <source>
        <dbReference type="Proteomes" id="UP000266841"/>
    </source>
</evidence>
<feature type="compositionally biased region" description="Low complexity" evidence="1">
    <location>
        <begin position="285"/>
        <end position="296"/>
    </location>
</feature>